<keyword evidence="2" id="KW-1185">Reference proteome</keyword>
<name>A0ACC2Q784_9NEOP</name>
<protein>
    <submittedName>
        <fullName evidence="1">Uncharacterized protein</fullName>
    </submittedName>
</protein>
<sequence length="390" mass="43195">MLAVKLFVLFVMALSHVVESQRAVICYYGTWATYRQGQGKYDVEHINPHLCTHLIYSFVGLDYNGNIVSLDPYLDLPDNYGRNNFGKFNALKNRNPTLKTLVAVGGWNEGSAKFSRMAADPGLRRNFINSAIHMITTHGFDGLDVDWEYPNRRDTVHGVADINNFSILLRETKEAFSSRGLLLTAAVSATEAASVQSYDVRAISSSLDMVHLMTYDMNGAWDPFTGHNAPLFRGEGGAGEYGNTVEQSLRFWIGAGCPPEKIALGVPFYGRTFTLQNANQNGVGAPSIGDGISGQFTLQNGFLGYNEFCTKLQSEPWERRYDSSALVPYAVQGRNWVSYDDANSIIAKVNYAKQFNVNKVMLWSIETDDFHGVCGAGTYPLLNAINRALN</sequence>
<organism evidence="1 2">
    <name type="scientific">Mythimna loreyi</name>
    <dbReference type="NCBI Taxonomy" id="667449"/>
    <lineage>
        <taxon>Eukaryota</taxon>
        <taxon>Metazoa</taxon>
        <taxon>Ecdysozoa</taxon>
        <taxon>Arthropoda</taxon>
        <taxon>Hexapoda</taxon>
        <taxon>Insecta</taxon>
        <taxon>Pterygota</taxon>
        <taxon>Neoptera</taxon>
        <taxon>Endopterygota</taxon>
        <taxon>Lepidoptera</taxon>
        <taxon>Glossata</taxon>
        <taxon>Ditrysia</taxon>
        <taxon>Noctuoidea</taxon>
        <taxon>Noctuidae</taxon>
        <taxon>Noctuinae</taxon>
        <taxon>Hadenini</taxon>
        <taxon>Mythimna</taxon>
    </lineage>
</organism>
<gene>
    <name evidence="1" type="ORF">PYW08_010093</name>
</gene>
<proteinExistence type="predicted"/>
<dbReference type="EMBL" id="CM056801">
    <property type="protein sequence ID" value="KAJ8708711.1"/>
    <property type="molecule type" value="Genomic_DNA"/>
</dbReference>
<dbReference type="Proteomes" id="UP001231649">
    <property type="component" value="Chromosome 25"/>
</dbReference>
<reference evidence="1" key="1">
    <citation type="submission" date="2023-03" db="EMBL/GenBank/DDBJ databases">
        <title>Chromosome-level genomes of two armyworms, Mythimna separata and Mythimna loreyi, provide insights into the biosynthesis and reception of sex pheromones.</title>
        <authorList>
            <person name="Zhao H."/>
        </authorList>
    </citation>
    <scope>NUCLEOTIDE SEQUENCE</scope>
    <source>
        <strain evidence="1">BeijingLab</strain>
    </source>
</reference>
<evidence type="ECO:0000313" key="2">
    <source>
        <dbReference type="Proteomes" id="UP001231649"/>
    </source>
</evidence>
<evidence type="ECO:0000313" key="1">
    <source>
        <dbReference type="EMBL" id="KAJ8708711.1"/>
    </source>
</evidence>
<accession>A0ACC2Q784</accession>
<comment type="caution">
    <text evidence="1">The sequence shown here is derived from an EMBL/GenBank/DDBJ whole genome shotgun (WGS) entry which is preliminary data.</text>
</comment>